<proteinExistence type="predicted"/>
<reference evidence="2 3" key="1">
    <citation type="submission" date="2019-11" db="EMBL/GenBank/DDBJ databases">
        <title>Genome sequences of 17 halophilic strains isolated from different environments.</title>
        <authorList>
            <person name="Furrow R.E."/>
        </authorList>
    </citation>
    <scope>NUCLEOTIDE SEQUENCE [LARGE SCALE GENOMIC DNA]</scope>
    <source>
        <strain evidence="2 3">22511_23_Filter</strain>
    </source>
</reference>
<dbReference type="Pfam" id="PF00107">
    <property type="entry name" value="ADH_zinc_N"/>
    <property type="match status" value="1"/>
</dbReference>
<protein>
    <submittedName>
        <fullName evidence="2">Zinc-binding dehydrogenase</fullName>
    </submittedName>
</protein>
<dbReference type="PANTHER" id="PTHR45033:SF3">
    <property type="entry name" value="DEHYDROGENASE, PUTATIVE (AFU_ORTHOLOGUE AFUA_2G13270)-RELATED"/>
    <property type="match status" value="1"/>
</dbReference>
<evidence type="ECO:0000313" key="2">
    <source>
        <dbReference type="EMBL" id="MYL19334.1"/>
    </source>
</evidence>
<comment type="caution">
    <text evidence="2">The sequence shown here is derived from an EMBL/GenBank/DDBJ whole genome shotgun (WGS) entry which is preliminary data.</text>
</comment>
<dbReference type="GO" id="GO:0004190">
    <property type="term" value="F:aspartic-type endopeptidase activity"/>
    <property type="evidence" value="ECO:0007669"/>
    <property type="project" value="InterPro"/>
</dbReference>
<dbReference type="Gene3D" id="3.40.50.720">
    <property type="entry name" value="NAD(P)-binding Rossmann-like Domain"/>
    <property type="match status" value="1"/>
</dbReference>
<dbReference type="InterPro" id="IPR036291">
    <property type="entry name" value="NAD(P)-bd_dom_sf"/>
</dbReference>
<dbReference type="EMBL" id="WMET01000001">
    <property type="protein sequence ID" value="MYL19334.1"/>
    <property type="molecule type" value="Genomic_DNA"/>
</dbReference>
<dbReference type="InterPro" id="IPR011032">
    <property type="entry name" value="GroES-like_sf"/>
</dbReference>
<dbReference type="Proteomes" id="UP000460949">
    <property type="component" value="Unassembled WGS sequence"/>
</dbReference>
<gene>
    <name evidence="2" type="ORF">GLW04_05485</name>
</gene>
<accession>A0A845E0V6</accession>
<dbReference type="InterPro" id="IPR052711">
    <property type="entry name" value="Zinc_ADH-like"/>
</dbReference>
<dbReference type="SMART" id="SM00829">
    <property type="entry name" value="PKS_ER"/>
    <property type="match status" value="1"/>
</dbReference>
<dbReference type="InterPro" id="IPR001995">
    <property type="entry name" value="Peptidase_A2_cat"/>
</dbReference>
<organism evidence="2 3">
    <name type="scientific">Halobacillus litoralis</name>
    <dbReference type="NCBI Taxonomy" id="45668"/>
    <lineage>
        <taxon>Bacteria</taxon>
        <taxon>Bacillati</taxon>
        <taxon>Bacillota</taxon>
        <taxon>Bacilli</taxon>
        <taxon>Bacillales</taxon>
        <taxon>Bacillaceae</taxon>
        <taxon>Halobacillus</taxon>
    </lineage>
</organism>
<evidence type="ECO:0000313" key="3">
    <source>
        <dbReference type="Proteomes" id="UP000460949"/>
    </source>
</evidence>
<dbReference type="AlphaFoldDB" id="A0A845E0V6"/>
<feature type="domain" description="Peptidase A2" evidence="1">
    <location>
        <begin position="197"/>
        <end position="235"/>
    </location>
</feature>
<dbReference type="GO" id="GO:0016491">
    <property type="term" value="F:oxidoreductase activity"/>
    <property type="evidence" value="ECO:0007669"/>
    <property type="project" value="InterPro"/>
</dbReference>
<name>A0A845E0V6_9BACI</name>
<sequence length="331" mass="36108">MKAIVHEGKEGLAGLKVKPMEEKEPAGFEVKVRIHTAGMNRRDLAVASKRHKAEDPAVILGSDAAGVVEETGSEVTRFKKGDEVIINPGLGWKENSDVPPEGFEIVGFPGHGTFAETYISTEDHLEMKPKHLSMEEAGVLALAALTAYRALFTRGRAKEGDTVMLPGIGGGVLTYALKFAKAEGARVIVTSRSSEKLKQALDAGADKAILTDSDWSEELADERIDLLIESIGAATFHQSLRTVRKGGTIVTFGSSTEDEVSLNLREFFYGQYNLLGSTMGSAEELRAMLAFIERHNIHPEVDRMFSIDQAAEAFEYIRDTKNFGKIGFQMS</sequence>
<dbReference type="GO" id="GO:0006508">
    <property type="term" value="P:proteolysis"/>
    <property type="evidence" value="ECO:0007669"/>
    <property type="project" value="InterPro"/>
</dbReference>
<dbReference type="OrthoDB" id="9787435at2"/>
<dbReference type="Pfam" id="PF08240">
    <property type="entry name" value="ADH_N"/>
    <property type="match status" value="1"/>
</dbReference>
<dbReference type="PANTHER" id="PTHR45033">
    <property type="match status" value="1"/>
</dbReference>
<dbReference type="SUPFAM" id="SSF51735">
    <property type="entry name" value="NAD(P)-binding Rossmann-fold domains"/>
    <property type="match status" value="1"/>
</dbReference>
<dbReference type="CDD" id="cd08276">
    <property type="entry name" value="MDR7"/>
    <property type="match status" value="1"/>
</dbReference>
<dbReference type="InterPro" id="IPR013154">
    <property type="entry name" value="ADH-like_N"/>
</dbReference>
<dbReference type="InterPro" id="IPR013149">
    <property type="entry name" value="ADH-like_C"/>
</dbReference>
<dbReference type="SUPFAM" id="SSF50129">
    <property type="entry name" value="GroES-like"/>
    <property type="match status" value="1"/>
</dbReference>
<dbReference type="PROSITE" id="PS50175">
    <property type="entry name" value="ASP_PROT_RETROV"/>
    <property type="match status" value="1"/>
</dbReference>
<dbReference type="Gene3D" id="3.90.180.10">
    <property type="entry name" value="Medium-chain alcohol dehydrogenases, catalytic domain"/>
    <property type="match status" value="1"/>
</dbReference>
<evidence type="ECO:0000259" key="1">
    <source>
        <dbReference type="PROSITE" id="PS50175"/>
    </source>
</evidence>
<dbReference type="InterPro" id="IPR020843">
    <property type="entry name" value="ER"/>
</dbReference>
<dbReference type="RefSeq" id="WP_160835732.1">
    <property type="nucleotide sequence ID" value="NZ_WMET01000001.1"/>
</dbReference>